<reference evidence="6 7" key="1">
    <citation type="submission" date="2017-10" db="EMBL/GenBank/DDBJ databases">
        <title>Development of genomic resources for the powdery mildew, Erysiphe pulchra.</title>
        <authorList>
            <person name="Wadl P.A."/>
            <person name="Mack B.M."/>
            <person name="Moore G."/>
            <person name="Beltz S.B."/>
        </authorList>
    </citation>
    <scope>NUCLEOTIDE SEQUENCE [LARGE SCALE GENOMIC DNA]</scope>
    <source>
        <strain evidence="6">Cflorida</strain>
    </source>
</reference>
<evidence type="ECO:0000256" key="4">
    <source>
        <dbReference type="SAM" id="MobiDB-lite"/>
    </source>
</evidence>
<dbReference type="GO" id="GO:0006890">
    <property type="term" value="P:retrograde vesicle-mediated transport, Golgi to endoplasmic reticulum"/>
    <property type="evidence" value="ECO:0007669"/>
    <property type="project" value="TreeGrafter"/>
</dbReference>
<evidence type="ECO:0000256" key="2">
    <source>
        <dbReference type="ARBA" id="ARBA00022989"/>
    </source>
</evidence>
<keyword evidence="3 5" id="KW-0472">Membrane</keyword>
<dbReference type="Proteomes" id="UP000237438">
    <property type="component" value="Unassembled WGS sequence"/>
</dbReference>
<sequence length="336" mass="37185">MSDTAATSSTVPSNSSNPSSNATEQARIRKQRREAKIRAGSTARLNKITGLNSEKQVSDSPLQKTTCSPSLPDSELIDNSNHANKYEESSTYSRNNTYSSTGSTPLNSSAVNEEALREMMRKLHSMSNVAHSDSIDNSLFNTTTQSSIPCLGDNAEVPSIPDDPMIKIMQQLMGGTLQSGEDVITPKVPGLNDILEKPTTVSPTDIIWRVVHAFWAISFGIYIAMITQYNGTEIERERSFLAFDNVDDNLLLFATSPQNFFYLFITIEAILLGTRYFLGREDTKPAGILGMLIGALPEPIRGYLELGFRYMNIWSSVSRDALLCLFVLGAFAWWRN</sequence>
<feature type="compositionally biased region" description="Polar residues" evidence="4">
    <location>
        <begin position="49"/>
        <end position="83"/>
    </location>
</feature>
<evidence type="ECO:0000313" key="7">
    <source>
        <dbReference type="Proteomes" id="UP000237438"/>
    </source>
</evidence>
<keyword evidence="1 5" id="KW-0812">Transmembrane</keyword>
<dbReference type="PANTHER" id="PTHR28263:SF1">
    <property type="entry name" value="GOLGI TO ER TRAFFIC PROTEIN 2"/>
    <property type="match status" value="1"/>
</dbReference>
<dbReference type="STRING" id="225359.A0A2S4PSP8"/>
<name>A0A2S4PSP8_9PEZI</name>
<comment type="caution">
    <text evidence="6">The sequence shown here is derived from an EMBL/GenBank/DDBJ whole genome shotgun (WGS) entry which is preliminary data.</text>
</comment>
<evidence type="ECO:0000256" key="5">
    <source>
        <dbReference type="SAM" id="Phobius"/>
    </source>
</evidence>
<feature type="compositionally biased region" description="Low complexity" evidence="4">
    <location>
        <begin position="89"/>
        <end position="104"/>
    </location>
</feature>
<dbReference type="OrthoDB" id="5393181at2759"/>
<accession>A0A2S4PSP8</accession>
<keyword evidence="7" id="KW-1185">Reference proteome</keyword>
<protein>
    <recommendedName>
        <fullName evidence="8">Golgi to ER traffic protein 2</fullName>
    </recommendedName>
</protein>
<dbReference type="PANTHER" id="PTHR28263">
    <property type="entry name" value="GOLGI TO ER TRAFFIC PROTEIN 2"/>
    <property type="match status" value="1"/>
</dbReference>
<gene>
    <name evidence="6" type="ORF">EPUL_004558</name>
</gene>
<feature type="transmembrane region" description="Helical" evidence="5">
    <location>
        <begin position="260"/>
        <end position="278"/>
    </location>
</feature>
<dbReference type="AlphaFoldDB" id="A0A2S4PSP8"/>
<evidence type="ECO:0000256" key="3">
    <source>
        <dbReference type="ARBA" id="ARBA00023136"/>
    </source>
</evidence>
<dbReference type="Pfam" id="PF08690">
    <property type="entry name" value="GET2"/>
    <property type="match status" value="1"/>
</dbReference>
<dbReference type="InterPro" id="IPR028143">
    <property type="entry name" value="Get2/sif1"/>
</dbReference>
<proteinExistence type="predicted"/>
<feature type="region of interest" description="Disordered" evidence="4">
    <location>
        <begin position="1"/>
        <end position="109"/>
    </location>
</feature>
<evidence type="ECO:0000256" key="1">
    <source>
        <dbReference type="ARBA" id="ARBA00022692"/>
    </source>
</evidence>
<dbReference type="EMBL" id="PEDP01000748">
    <property type="protein sequence ID" value="POS85046.1"/>
    <property type="molecule type" value="Genomic_DNA"/>
</dbReference>
<feature type="compositionally biased region" description="Low complexity" evidence="4">
    <location>
        <begin position="1"/>
        <end position="23"/>
    </location>
</feature>
<keyword evidence="2 5" id="KW-1133">Transmembrane helix</keyword>
<evidence type="ECO:0008006" key="8">
    <source>
        <dbReference type="Google" id="ProtNLM"/>
    </source>
</evidence>
<evidence type="ECO:0000313" key="6">
    <source>
        <dbReference type="EMBL" id="POS85046.1"/>
    </source>
</evidence>
<organism evidence="6 7">
    <name type="scientific">Erysiphe pulchra</name>
    <dbReference type="NCBI Taxonomy" id="225359"/>
    <lineage>
        <taxon>Eukaryota</taxon>
        <taxon>Fungi</taxon>
        <taxon>Dikarya</taxon>
        <taxon>Ascomycota</taxon>
        <taxon>Pezizomycotina</taxon>
        <taxon>Leotiomycetes</taxon>
        <taxon>Erysiphales</taxon>
        <taxon>Erysiphaceae</taxon>
        <taxon>Erysiphe</taxon>
    </lineage>
</organism>
<feature type="transmembrane region" description="Helical" evidence="5">
    <location>
        <begin position="206"/>
        <end position="226"/>
    </location>
</feature>